<proteinExistence type="predicted"/>
<evidence type="ECO:0000313" key="1">
    <source>
        <dbReference type="EMBL" id="ORX61926.1"/>
    </source>
</evidence>
<reference evidence="1 2" key="1">
    <citation type="submission" date="2016-07" db="EMBL/GenBank/DDBJ databases">
        <title>Pervasive Adenine N6-methylation of Active Genes in Fungi.</title>
        <authorList>
            <consortium name="DOE Joint Genome Institute"/>
            <person name="Mondo S.J."/>
            <person name="Dannebaum R.O."/>
            <person name="Kuo R.C."/>
            <person name="Labutti K."/>
            <person name="Haridas S."/>
            <person name="Kuo A."/>
            <person name="Salamov A."/>
            <person name="Ahrendt S.R."/>
            <person name="Lipzen A."/>
            <person name="Sullivan W."/>
            <person name="Andreopoulos W.B."/>
            <person name="Clum A."/>
            <person name="Lindquist E."/>
            <person name="Daum C."/>
            <person name="Ramamoorthy G.K."/>
            <person name="Gryganskyi A."/>
            <person name="Culley D."/>
            <person name="Magnuson J.K."/>
            <person name="James T.Y."/>
            <person name="O'Malley M.A."/>
            <person name="Stajich J.E."/>
            <person name="Spatafora J.W."/>
            <person name="Visel A."/>
            <person name="Grigoriev I.V."/>
        </authorList>
    </citation>
    <scope>NUCLEOTIDE SEQUENCE [LARGE SCALE GENOMIC DNA]</scope>
    <source>
        <strain evidence="1 2">NRRL 3301</strain>
    </source>
</reference>
<dbReference type="AlphaFoldDB" id="A0A1X2GV99"/>
<protein>
    <submittedName>
        <fullName evidence="1">Uncharacterized protein</fullName>
    </submittedName>
</protein>
<dbReference type="Proteomes" id="UP000242146">
    <property type="component" value="Unassembled WGS sequence"/>
</dbReference>
<dbReference type="EMBL" id="MCGT01000002">
    <property type="protein sequence ID" value="ORX61926.1"/>
    <property type="molecule type" value="Genomic_DNA"/>
</dbReference>
<name>A0A1X2GV99_9FUNG</name>
<comment type="caution">
    <text evidence="1">The sequence shown here is derived from an EMBL/GenBank/DDBJ whole genome shotgun (WGS) entry which is preliminary data.</text>
</comment>
<gene>
    <name evidence="1" type="ORF">DM01DRAFT_1068896</name>
</gene>
<keyword evidence="2" id="KW-1185">Reference proteome</keyword>
<dbReference type="OrthoDB" id="2282221at2759"/>
<sequence length="465" mass="50591">MTKQHNSIVEVALYENETNSPRKKIKTEAPLFGFIEGSHAALSSNYSSNMAFYQTKATGCSPLAMHLKYHGMPARYSFHSLVHDDRLLDLLEKIPFQDKHYSEQLDCVLQLHTGSNTTSMKDAAAISSPNLAFIEKSIALSKIPGIGTTEYVKPSQQLVDALKSDFRLWPNLLHAVAMLHTGCLVTNGHDILITLTAEAYSRSKALDVHAETNLKTIPSPGSAIDGLSLGVYEEADGGPVKKKLKIGSDHMNVLITMSAMIKTNEVFIGPETPLTDIESEMIIFYDAAKEKKFLEILRGEQELAMPSYKCPKSVSALRQLSSSFGKASTYSAWRATLNGLDTDLLQPATVFTIADIPGNQKYGISENCTVKAASSALQAVAIAVMTSRSLESKTIMTAILQSASNSSDASIVALMIHLSTRITTDPFDLARFLSPLAKVTSSALSSANQKIKSNVQIKLLQMFGH</sequence>
<evidence type="ECO:0000313" key="2">
    <source>
        <dbReference type="Proteomes" id="UP000242146"/>
    </source>
</evidence>
<dbReference type="STRING" id="101127.A0A1X2GV99"/>
<organism evidence="1 2">
    <name type="scientific">Hesseltinella vesiculosa</name>
    <dbReference type="NCBI Taxonomy" id="101127"/>
    <lineage>
        <taxon>Eukaryota</taxon>
        <taxon>Fungi</taxon>
        <taxon>Fungi incertae sedis</taxon>
        <taxon>Mucoromycota</taxon>
        <taxon>Mucoromycotina</taxon>
        <taxon>Mucoromycetes</taxon>
        <taxon>Mucorales</taxon>
        <taxon>Cunninghamellaceae</taxon>
        <taxon>Hesseltinella</taxon>
    </lineage>
</organism>
<accession>A0A1X2GV99</accession>